<accession>A0AA39ZYU0</accession>
<evidence type="ECO:0000313" key="2">
    <source>
        <dbReference type="EMBL" id="KAK0706152.1"/>
    </source>
</evidence>
<comment type="caution">
    <text evidence="2">The sequence shown here is derived from an EMBL/GenBank/DDBJ whole genome shotgun (WGS) entry which is preliminary data.</text>
</comment>
<dbReference type="Pfam" id="PF06985">
    <property type="entry name" value="HET"/>
    <property type="match status" value="1"/>
</dbReference>
<protein>
    <recommendedName>
        <fullName evidence="1">Heterokaryon incompatibility domain-containing protein</fullName>
    </recommendedName>
</protein>
<proteinExistence type="predicted"/>
<dbReference type="Proteomes" id="UP001172101">
    <property type="component" value="Unassembled WGS sequence"/>
</dbReference>
<dbReference type="EMBL" id="JAUIRO010000007">
    <property type="protein sequence ID" value="KAK0706152.1"/>
    <property type="molecule type" value="Genomic_DNA"/>
</dbReference>
<organism evidence="2 3">
    <name type="scientific">Lasiosphaeria miniovina</name>
    <dbReference type="NCBI Taxonomy" id="1954250"/>
    <lineage>
        <taxon>Eukaryota</taxon>
        <taxon>Fungi</taxon>
        <taxon>Dikarya</taxon>
        <taxon>Ascomycota</taxon>
        <taxon>Pezizomycotina</taxon>
        <taxon>Sordariomycetes</taxon>
        <taxon>Sordariomycetidae</taxon>
        <taxon>Sordariales</taxon>
        <taxon>Lasiosphaeriaceae</taxon>
        <taxon>Lasiosphaeria</taxon>
    </lineage>
</organism>
<dbReference type="GeneID" id="85323677"/>
<gene>
    <name evidence="2" type="ORF">B0T26DRAFT_679874</name>
</gene>
<dbReference type="AlphaFoldDB" id="A0AA39ZYU0"/>
<reference evidence="2" key="1">
    <citation type="submission" date="2023-06" db="EMBL/GenBank/DDBJ databases">
        <title>Genome-scale phylogeny and comparative genomics of the fungal order Sordariales.</title>
        <authorList>
            <consortium name="Lawrence Berkeley National Laboratory"/>
            <person name="Hensen N."/>
            <person name="Bonometti L."/>
            <person name="Westerberg I."/>
            <person name="Brannstrom I.O."/>
            <person name="Guillou S."/>
            <person name="Cros-Aarteil S."/>
            <person name="Calhoun S."/>
            <person name="Haridas S."/>
            <person name="Kuo A."/>
            <person name="Mondo S."/>
            <person name="Pangilinan J."/>
            <person name="Riley R."/>
            <person name="LaButti K."/>
            <person name="Andreopoulos B."/>
            <person name="Lipzen A."/>
            <person name="Chen C."/>
            <person name="Yanf M."/>
            <person name="Daum C."/>
            <person name="Ng V."/>
            <person name="Clum A."/>
            <person name="Steindorff A."/>
            <person name="Ohm R."/>
            <person name="Martin F."/>
            <person name="Silar P."/>
            <person name="Natvig D."/>
            <person name="Lalanne C."/>
            <person name="Gautier V."/>
            <person name="Ament-velasquez S.L."/>
            <person name="Kruys A."/>
            <person name="Hutchinson M.I."/>
            <person name="Powell A.J."/>
            <person name="Barry K."/>
            <person name="Miller A.N."/>
            <person name="Grigoriev I.V."/>
            <person name="Debuchy R."/>
            <person name="Gladieux P."/>
            <person name="Thoren M.H."/>
            <person name="Johannesson H."/>
        </authorList>
    </citation>
    <scope>NUCLEOTIDE SEQUENCE</scope>
    <source>
        <strain evidence="2">SMH2392-1A</strain>
    </source>
</reference>
<keyword evidence="3" id="KW-1185">Reference proteome</keyword>
<dbReference type="RefSeq" id="XP_060291246.1">
    <property type="nucleotide sequence ID" value="XM_060440407.1"/>
</dbReference>
<dbReference type="InterPro" id="IPR010730">
    <property type="entry name" value="HET"/>
</dbReference>
<evidence type="ECO:0000313" key="3">
    <source>
        <dbReference type="Proteomes" id="UP001172101"/>
    </source>
</evidence>
<name>A0AA39ZYU0_9PEZI</name>
<evidence type="ECO:0000259" key="1">
    <source>
        <dbReference type="Pfam" id="PF06985"/>
    </source>
</evidence>
<sequence>MQSGSVLKSPASRIRASFQVLGVMRPNPQDPAARVLVESLPAEAETVSQMRALVRRQWGPKTIRAIVQMKEYDDVGSTCLDPFCTQRAFHLSAGALTCLTCGFTDGDQATLGTPWTYTDRPEAGNGVSSVIGQVAKTRPLDYKAISYTWADESGNAAAKDREIYLGGFTLKMTTNCEAAPKPVRLELRVRVVWIDAVSIN</sequence>
<feature type="domain" description="Heterokaryon incompatibility" evidence="1">
    <location>
        <begin position="142"/>
        <end position="200"/>
    </location>
</feature>